<dbReference type="Gene3D" id="3.40.50.300">
    <property type="entry name" value="P-loop containing nucleotide triphosphate hydrolases"/>
    <property type="match status" value="1"/>
</dbReference>
<name>A0AAV3NUY9_LITER</name>
<proteinExistence type="inferred from homology"/>
<evidence type="ECO:0000256" key="1">
    <source>
        <dbReference type="ARBA" id="ARBA00008531"/>
    </source>
</evidence>
<evidence type="ECO:0000256" key="4">
    <source>
        <dbReference type="ARBA" id="ARBA00023136"/>
    </source>
</evidence>
<keyword evidence="4" id="KW-0472">Membrane</keyword>
<comment type="subcellular location">
    <subcellularLocation>
        <location evidence="5">Endomembrane system</location>
        <topology evidence="5">Peripheral membrane protein</topology>
        <orientation evidence="5">Cytoplasmic side</orientation>
    </subcellularLocation>
</comment>
<evidence type="ECO:0000313" key="7">
    <source>
        <dbReference type="EMBL" id="GAA0142616.1"/>
    </source>
</evidence>
<sequence>MLFNHLFKYISGKASLDKADLEPALKALKDKLMTKNVTAVEEALVRILTPEQSIDILRDVHAAKERKEYVVGVNGVGKSTNLAKVAYWLQQHKVIVMMAAACDTFRSGAHMLVGSANHVLHALIYDTHDHLFYYNKDPATVAKEAIMEAGRNGSDVDTAGRIHIEHDKMSALAKLIYDINPDLSSLVAMMQLISYRNLIHIMMYGYHDCEDSSQVIIHCCLHLFCFLLDLVLSLNNLCST</sequence>
<dbReference type="GO" id="GO:0005789">
    <property type="term" value="C:endoplasmic reticulum membrane"/>
    <property type="evidence" value="ECO:0007669"/>
    <property type="project" value="TreeGrafter"/>
</dbReference>
<dbReference type="GO" id="GO:0003924">
    <property type="term" value="F:GTPase activity"/>
    <property type="evidence" value="ECO:0007669"/>
    <property type="project" value="TreeGrafter"/>
</dbReference>
<feature type="domain" description="SRP54-type proteins GTP-binding" evidence="6">
    <location>
        <begin position="65"/>
        <end position="222"/>
    </location>
</feature>
<keyword evidence="3" id="KW-0342">GTP-binding</keyword>
<keyword evidence="8" id="KW-1185">Reference proteome</keyword>
<evidence type="ECO:0000256" key="2">
    <source>
        <dbReference type="ARBA" id="ARBA00022741"/>
    </source>
</evidence>
<dbReference type="InterPro" id="IPR000897">
    <property type="entry name" value="SRP54_GTPase_dom"/>
</dbReference>
<dbReference type="Proteomes" id="UP001454036">
    <property type="component" value="Unassembled WGS sequence"/>
</dbReference>
<dbReference type="GO" id="GO:0005047">
    <property type="term" value="F:signal recognition particle binding"/>
    <property type="evidence" value="ECO:0007669"/>
    <property type="project" value="TreeGrafter"/>
</dbReference>
<evidence type="ECO:0000313" key="8">
    <source>
        <dbReference type="Proteomes" id="UP001454036"/>
    </source>
</evidence>
<dbReference type="GO" id="GO:0005525">
    <property type="term" value="F:GTP binding"/>
    <property type="evidence" value="ECO:0007669"/>
    <property type="project" value="UniProtKB-KW"/>
</dbReference>
<keyword evidence="2" id="KW-0547">Nucleotide-binding</keyword>
<dbReference type="Pfam" id="PF00448">
    <property type="entry name" value="SRP54"/>
    <property type="match status" value="1"/>
</dbReference>
<comment type="similarity">
    <text evidence="1">Belongs to the GTP-binding SRP family.</text>
</comment>
<gene>
    <name evidence="7" type="ORF">LIER_03472</name>
</gene>
<dbReference type="SUPFAM" id="SSF52540">
    <property type="entry name" value="P-loop containing nucleoside triphosphate hydrolases"/>
    <property type="match status" value="1"/>
</dbReference>
<comment type="caution">
    <text evidence="7">The sequence shown here is derived from an EMBL/GenBank/DDBJ whole genome shotgun (WGS) entry which is preliminary data.</text>
</comment>
<dbReference type="GO" id="GO:0006614">
    <property type="term" value="P:SRP-dependent cotranslational protein targeting to membrane"/>
    <property type="evidence" value="ECO:0007669"/>
    <property type="project" value="InterPro"/>
</dbReference>
<evidence type="ECO:0000256" key="5">
    <source>
        <dbReference type="ARBA" id="ARBA00029433"/>
    </source>
</evidence>
<dbReference type="SMART" id="SM00962">
    <property type="entry name" value="SRP54"/>
    <property type="match status" value="1"/>
</dbReference>
<evidence type="ECO:0000259" key="6">
    <source>
        <dbReference type="SMART" id="SM00962"/>
    </source>
</evidence>
<accession>A0AAV3NUY9</accession>
<evidence type="ECO:0000256" key="3">
    <source>
        <dbReference type="ARBA" id="ARBA00023134"/>
    </source>
</evidence>
<dbReference type="PANTHER" id="PTHR43134">
    <property type="entry name" value="SIGNAL RECOGNITION PARTICLE RECEPTOR SUBUNIT ALPHA"/>
    <property type="match status" value="1"/>
</dbReference>
<reference evidence="7 8" key="1">
    <citation type="submission" date="2024-01" db="EMBL/GenBank/DDBJ databases">
        <title>The complete chloroplast genome sequence of Lithospermum erythrorhizon: insights into the phylogenetic relationship among Boraginaceae species and the maternal lineages of purple gromwells.</title>
        <authorList>
            <person name="Okada T."/>
            <person name="Watanabe K."/>
        </authorList>
    </citation>
    <scope>NUCLEOTIDE SEQUENCE [LARGE SCALE GENOMIC DNA]</scope>
</reference>
<organism evidence="7 8">
    <name type="scientific">Lithospermum erythrorhizon</name>
    <name type="common">Purple gromwell</name>
    <name type="synonym">Lithospermum officinale var. erythrorhizon</name>
    <dbReference type="NCBI Taxonomy" id="34254"/>
    <lineage>
        <taxon>Eukaryota</taxon>
        <taxon>Viridiplantae</taxon>
        <taxon>Streptophyta</taxon>
        <taxon>Embryophyta</taxon>
        <taxon>Tracheophyta</taxon>
        <taxon>Spermatophyta</taxon>
        <taxon>Magnoliopsida</taxon>
        <taxon>eudicotyledons</taxon>
        <taxon>Gunneridae</taxon>
        <taxon>Pentapetalae</taxon>
        <taxon>asterids</taxon>
        <taxon>lamiids</taxon>
        <taxon>Boraginales</taxon>
        <taxon>Boraginaceae</taxon>
        <taxon>Boraginoideae</taxon>
        <taxon>Lithospermeae</taxon>
        <taxon>Lithospermum</taxon>
    </lineage>
</organism>
<dbReference type="AlphaFoldDB" id="A0AAV3NUY9"/>
<dbReference type="PANTHER" id="PTHR43134:SF1">
    <property type="entry name" value="SIGNAL RECOGNITION PARTICLE RECEPTOR SUBUNIT ALPHA"/>
    <property type="match status" value="1"/>
</dbReference>
<dbReference type="EMBL" id="BAABME010000417">
    <property type="protein sequence ID" value="GAA0142616.1"/>
    <property type="molecule type" value="Genomic_DNA"/>
</dbReference>
<dbReference type="InterPro" id="IPR027417">
    <property type="entry name" value="P-loop_NTPase"/>
</dbReference>
<protein>
    <submittedName>
        <fullName evidence="7">G-protein</fullName>
    </submittedName>
</protein>